<accession>A0ACC2XKJ5</accession>
<name>A0ACC2XKJ5_9TREE</name>
<organism evidence="1 2">
    <name type="scientific">Naganishia vaughanmartiniae</name>
    <dbReference type="NCBI Taxonomy" id="1424756"/>
    <lineage>
        <taxon>Eukaryota</taxon>
        <taxon>Fungi</taxon>
        <taxon>Dikarya</taxon>
        <taxon>Basidiomycota</taxon>
        <taxon>Agaricomycotina</taxon>
        <taxon>Tremellomycetes</taxon>
        <taxon>Filobasidiales</taxon>
        <taxon>Filobasidiaceae</taxon>
        <taxon>Naganishia</taxon>
    </lineage>
</organism>
<comment type="caution">
    <text evidence="1">The sequence shown here is derived from an EMBL/GenBank/DDBJ whole genome shotgun (WGS) entry which is preliminary data.</text>
</comment>
<keyword evidence="2" id="KW-1185">Reference proteome</keyword>
<reference evidence="1" key="1">
    <citation type="submission" date="2023-04" db="EMBL/GenBank/DDBJ databases">
        <title>Draft Genome sequencing of Naganishia species isolated from polar environments using Oxford Nanopore Technology.</title>
        <authorList>
            <person name="Leo P."/>
            <person name="Venkateswaran K."/>
        </authorList>
    </citation>
    <scope>NUCLEOTIDE SEQUENCE</scope>
    <source>
        <strain evidence="1">MNA-CCFEE 5425</strain>
    </source>
</reference>
<gene>
    <name evidence="1" type="ORF">QFC22_000926</name>
</gene>
<dbReference type="Proteomes" id="UP001243375">
    <property type="component" value="Unassembled WGS sequence"/>
</dbReference>
<sequence length="537" mass="57923">MSQSTETPPDPSVGPRPGQAEPFEFKSSNLDHTAQEGQKHQAHAPASNDSSDSTSRQSDHLNAPSHFDPSSMTRRRSPKQANKDLHLNTEEANRLAAERETPKRPGALSSDPDARSKTVTMAEGENTFGALNRHPGQHRSDGPLPTFRVGVSEDKNRKCRRSMEDAHSFVYDFGGVKGQGYFAVFDGHAGKHAAEWCGQNFHEYFLDALLTDQTTPIPDLMNQTFHTVDARITKISSEDHTHSGCTAVTAFLRVEEVDGRKANEHSAGKGFINPQIKPRGLMEGKGEEELEHLTAQNKSSANMSASSGVNTGGIAGDSAAADAEGGASVTRKPSSGGRLKTFMKNLAGQRDAMLDDDSSAPPASTTTTVPTSDIAIADGRHPVDLFVPHSDKGLKRVLYTANVGDARAVLCRGGKAVRLTYDHKGSDAQEAKRITDAGGFVMNNRVNGVLAVTRSLGDSSMKEFVVGAPFTTETTLDVDDEFLIVACDGLWDVTEDQEAVDLIRNKTDPQEASKVLLDHAIHSYSTDNLSVMVIRFS</sequence>
<evidence type="ECO:0000313" key="2">
    <source>
        <dbReference type="Proteomes" id="UP001243375"/>
    </source>
</evidence>
<proteinExistence type="predicted"/>
<protein>
    <submittedName>
        <fullName evidence="1">Uncharacterized protein</fullName>
    </submittedName>
</protein>
<dbReference type="EMBL" id="JASBWU010000002">
    <property type="protein sequence ID" value="KAJ9124130.1"/>
    <property type="molecule type" value="Genomic_DNA"/>
</dbReference>
<evidence type="ECO:0000313" key="1">
    <source>
        <dbReference type="EMBL" id="KAJ9124130.1"/>
    </source>
</evidence>